<dbReference type="PANTHER" id="PTHR41677:SF1">
    <property type="entry name" value="FE2OG DIOXYGENASE DOMAIN-CONTAINING PROTEIN"/>
    <property type="match status" value="1"/>
</dbReference>
<feature type="region of interest" description="Disordered" evidence="1">
    <location>
        <begin position="202"/>
        <end position="235"/>
    </location>
</feature>
<dbReference type="PANTHER" id="PTHR41677">
    <property type="entry name" value="YALI0B19030P"/>
    <property type="match status" value="1"/>
</dbReference>
<name>A0A3R7JL03_9EURO</name>
<proteinExistence type="predicted"/>
<feature type="compositionally biased region" description="Basic and acidic residues" evidence="1">
    <location>
        <begin position="389"/>
        <end position="400"/>
    </location>
</feature>
<evidence type="ECO:0000313" key="2">
    <source>
        <dbReference type="EMBL" id="RLM01029.1"/>
    </source>
</evidence>
<feature type="region of interest" description="Disordered" evidence="1">
    <location>
        <begin position="364"/>
        <end position="541"/>
    </location>
</feature>
<evidence type="ECO:0000313" key="3">
    <source>
        <dbReference type="Proteomes" id="UP000215289"/>
    </source>
</evidence>
<dbReference type="EMBL" id="NIDN02000009">
    <property type="protein sequence ID" value="RLM01029.1"/>
    <property type="molecule type" value="Genomic_DNA"/>
</dbReference>
<comment type="caution">
    <text evidence="2">The sequence shown here is derived from an EMBL/GenBank/DDBJ whole genome shotgun (WGS) entry which is preliminary data.</text>
</comment>
<keyword evidence="3" id="KW-1185">Reference proteome</keyword>
<feature type="compositionally biased region" description="Acidic residues" evidence="1">
    <location>
        <begin position="428"/>
        <end position="438"/>
    </location>
</feature>
<organism evidence="2 3">
    <name type="scientific">Aspergillus turcosus</name>
    <dbReference type="NCBI Taxonomy" id="1245748"/>
    <lineage>
        <taxon>Eukaryota</taxon>
        <taxon>Fungi</taxon>
        <taxon>Dikarya</taxon>
        <taxon>Ascomycota</taxon>
        <taxon>Pezizomycotina</taxon>
        <taxon>Eurotiomycetes</taxon>
        <taxon>Eurotiomycetidae</taxon>
        <taxon>Eurotiales</taxon>
        <taxon>Aspergillaceae</taxon>
        <taxon>Aspergillus</taxon>
        <taxon>Aspergillus subgen. Fumigati</taxon>
    </lineage>
</organism>
<reference evidence="2 3" key="1">
    <citation type="submission" date="2018-08" db="EMBL/GenBank/DDBJ databases">
        <title>Draft genome sequences of two Aspergillus turcosus clinical strains isolated from bronchoalveolar lavage fluid: one azole-susceptible and the other azole-resistant.</title>
        <authorList>
            <person name="Parent-Michaud M."/>
            <person name="Dufresne P.J."/>
            <person name="Fournier E."/>
            <person name="Martineau C."/>
            <person name="Moreira S."/>
            <person name="Perkins V."/>
            <person name="De Repentigny L."/>
            <person name="Dufresne S.F."/>
        </authorList>
    </citation>
    <scope>NUCLEOTIDE SEQUENCE [LARGE SCALE GENOMIC DNA]</scope>
    <source>
        <strain evidence="2">HMR AF 1038</strain>
    </source>
</reference>
<dbReference type="OrthoDB" id="6105938at2759"/>
<feature type="region of interest" description="Disordered" evidence="1">
    <location>
        <begin position="278"/>
        <end position="299"/>
    </location>
</feature>
<feature type="compositionally biased region" description="Basic residues" evidence="1">
    <location>
        <begin position="528"/>
        <end position="541"/>
    </location>
</feature>
<feature type="compositionally biased region" description="Basic residues" evidence="1">
    <location>
        <begin position="486"/>
        <end position="496"/>
    </location>
</feature>
<feature type="compositionally biased region" description="Low complexity" evidence="1">
    <location>
        <begin position="474"/>
        <end position="485"/>
    </location>
</feature>
<protein>
    <submittedName>
        <fullName evidence="2">Uncharacterized protein</fullName>
    </submittedName>
</protein>
<sequence length="541" mass="60399">MFSAEAIQIMRKEALREEVFAKYHCSSDLAKGQVRGYAAECAPFVYDAWKHPQTLAIVSEIAGVDLVPVMDYEIGHINVSVQSEEDKARFLAAVADKKSQEADNSVSDGSWEDKDRAGVQCAHIPVVIWLQALSPLCHFSTLEQAVLRQLLMLVIMVYFGKIEQNMPRLSGAGKNPAFACLLGIRSVVQMFISRAELLDKNETTAQHERSQREEAEKVERDKRNTHPREGGLFRGTFNKPTRQAPIIDVEDNVIRCPRCSWELEDDAGCAQCGYLRDDRSTDGESESVGSWTEEDENSEMTDYYDDDVEVGFGGGYRNGWALDQLFHHLTPALRDQIQRLPSVDSTSLDYSDIDAYEDADMDSFIDDDEHIGRDTDSDISTVVGGPDRNGAHYDVSRLDTDSLMSHPSDDEDSLNDLTSTGSSILPHDEDDDDDDDDEQPVRPPGNVNRRRREPTYDEVVISVRHGSSPPRVFTTRTSHSGTSHSRTSHSARRGTSSHRNQASTAGTSAYNAINLEDDSDEGPVGPSRRTRDRRGCRVQVY</sequence>
<feature type="compositionally biased region" description="Basic and acidic residues" evidence="1">
    <location>
        <begin position="202"/>
        <end position="231"/>
    </location>
</feature>
<dbReference type="STRING" id="1245748.A0A3R7JL03"/>
<gene>
    <name evidence="2" type="ORF">CFD26_108699</name>
</gene>
<dbReference type="Proteomes" id="UP000215289">
    <property type="component" value="Unassembled WGS sequence"/>
</dbReference>
<evidence type="ECO:0000256" key="1">
    <source>
        <dbReference type="SAM" id="MobiDB-lite"/>
    </source>
</evidence>
<accession>A0A3R7JL03</accession>
<feature type="compositionally biased region" description="Polar residues" evidence="1">
    <location>
        <begin position="500"/>
        <end position="511"/>
    </location>
</feature>
<dbReference type="AlphaFoldDB" id="A0A3R7JL03"/>